<keyword evidence="10" id="KW-1185">Reference proteome</keyword>
<comment type="similarity">
    <text evidence="2">Belongs to the resistance-nodulation-cell division (RND) (TC 2.A.6) family. MmpL subfamily.</text>
</comment>
<evidence type="ECO:0000256" key="3">
    <source>
        <dbReference type="ARBA" id="ARBA00022475"/>
    </source>
</evidence>
<evidence type="ECO:0000259" key="8">
    <source>
        <dbReference type="Pfam" id="PF03176"/>
    </source>
</evidence>
<feature type="transmembrane region" description="Helical" evidence="7">
    <location>
        <begin position="329"/>
        <end position="350"/>
    </location>
</feature>
<feature type="transmembrane region" description="Helical" evidence="7">
    <location>
        <begin position="569"/>
        <end position="593"/>
    </location>
</feature>
<dbReference type="PANTHER" id="PTHR33406">
    <property type="entry name" value="MEMBRANE PROTEIN MJ1562-RELATED"/>
    <property type="match status" value="1"/>
</dbReference>
<organism evidence="9 10">
    <name type="scientific">Flaviflexus ciconiae</name>
    <dbReference type="NCBI Taxonomy" id="2496867"/>
    <lineage>
        <taxon>Bacteria</taxon>
        <taxon>Bacillati</taxon>
        <taxon>Actinomycetota</taxon>
        <taxon>Actinomycetes</taxon>
        <taxon>Actinomycetales</taxon>
        <taxon>Actinomycetaceae</taxon>
        <taxon>Flaviflexus</taxon>
    </lineage>
</organism>
<keyword evidence="6 7" id="KW-0472">Membrane</keyword>
<feature type="transmembrane region" description="Helical" evidence="7">
    <location>
        <begin position="669"/>
        <end position="690"/>
    </location>
</feature>
<dbReference type="KEGG" id="flh:EJ997_01845"/>
<dbReference type="RefSeq" id="WP_126703075.1">
    <property type="nucleotide sequence ID" value="NZ_CP034593.1"/>
</dbReference>
<dbReference type="GO" id="GO:0005886">
    <property type="term" value="C:plasma membrane"/>
    <property type="evidence" value="ECO:0007669"/>
    <property type="project" value="UniProtKB-SubCell"/>
</dbReference>
<dbReference type="SUPFAM" id="SSF82866">
    <property type="entry name" value="Multidrug efflux transporter AcrB transmembrane domain"/>
    <property type="match status" value="2"/>
</dbReference>
<name>A0A3Q9G0P6_9ACTO</name>
<reference evidence="9 10" key="1">
    <citation type="submission" date="2018-12" db="EMBL/GenBank/DDBJ databases">
        <title>Complete genome sequence of Flaviflexus sp. H23T48.</title>
        <authorList>
            <person name="Bae J.-W."/>
            <person name="Lee J.-Y."/>
        </authorList>
    </citation>
    <scope>NUCLEOTIDE SEQUENCE [LARGE SCALE GENOMIC DNA]</scope>
    <source>
        <strain evidence="9 10">H23T48</strain>
    </source>
</reference>
<feature type="transmembrane region" description="Helical" evidence="7">
    <location>
        <begin position="12"/>
        <end position="31"/>
    </location>
</feature>
<evidence type="ECO:0000256" key="2">
    <source>
        <dbReference type="ARBA" id="ARBA00010157"/>
    </source>
</evidence>
<feature type="domain" description="Membrane transport protein MMPL" evidence="8">
    <location>
        <begin position="488"/>
        <end position="716"/>
    </location>
</feature>
<dbReference type="Proteomes" id="UP000280344">
    <property type="component" value="Chromosome"/>
</dbReference>
<keyword evidence="5 7" id="KW-1133">Transmembrane helix</keyword>
<dbReference type="Pfam" id="PF03176">
    <property type="entry name" value="MMPL"/>
    <property type="match status" value="2"/>
</dbReference>
<keyword evidence="4 7" id="KW-0812">Transmembrane</keyword>
<dbReference type="InterPro" id="IPR050545">
    <property type="entry name" value="Mycobact_MmpL"/>
</dbReference>
<evidence type="ECO:0000256" key="1">
    <source>
        <dbReference type="ARBA" id="ARBA00004651"/>
    </source>
</evidence>
<feature type="transmembrane region" description="Helical" evidence="7">
    <location>
        <begin position="543"/>
        <end position="562"/>
    </location>
</feature>
<protein>
    <submittedName>
        <fullName evidence="9">MMPL family transporter</fullName>
    </submittedName>
</protein>
<keyword evidence="3" id="KW-1003">Cell membrane</keyword>
<feature type="transmembrane region" description="Helical" evidence="7">
    <location>
        <begin position="220"/>
        <end position="241"/>
    </location>
</feature>
<evidence type="ECO:0000313" key="9">
    <source>
        <dbReference type="EMBL" id="AZQ76266.1"/>
    </source>
</evidence>
<feature type="transmembrane region" description="Helical" evidence="7">
    <location>
        <begin position="253"/>
        <end position="275"/>
    </location>
</feature>
<evidence type="ECO:0000313" key="10">
    <source>
        <dbReference type="Proteomes" id="UP000280344"/>
    </source>
</evidence>
<feature type="transmembrane region" description="Helical" evidence="7">
    <location>
        <begin position="189"/>
        <end position="213"/>
    </location>
</feature>
<feature type="domain" description="Membrane transport protein MMPL" evidence="8">
    <location>
        <begin position="47"/>
        <end position="392"/>
    </location>
</feature>
<dbReference type="InterPro" id="IPR004869">
    <property type="entry name" value="MMPL_dom"/>
</dbReference>
<accession>A0A3Q9G0P6</accession>
<dbReference type="PANTHER" id="PTHR33406:SF6">
    <property type="entry name" value="MEMBRANE PROTEIN YDGH-RELATED"/>
    <property type="match status" value="1"/>
</dbReference>
<sequence length="732" mass="77214">MQNALRGRKTTLLRLLILIVWLVVGAVGGMAQGQLSGVQENDQALYLPESAESTRVAEKVGEYSDSTSLPVFVVFETDSGDPLTGEQIAALNEAAQGVPGIAMPGGKTLADFLDNSQSAFVPAESGTAGMWPISLDSTQIKDLDANGDPVQSSSVEAIRAYVADTVDGMEGITAYTTGPGGLVADLGNAFAGIDLVLLLVAVVLVFIILIIVYRSFLIPIAVLLTAVFALCGAGLLVYFLANAEIVLLSAQTQGILSILVIGATTDYCLLIVARYREELARIQNTKGAMRQALKATWEPIIASAATVIAGLLCLLLSDLRVTSSLGPVAVIGIIFCVLAALTLLPVLLLIPGSRSRAMFWPAKVPGPSETTETDLMAQHGFWSKSARFVARNDRKVWITTAIALLALAAFAPTFQAKGLSQTDTILGETESEDGLEVLYENFPQAASAQPLSVLAPADSAEDVIATIQSVEGVASAELTTNDSGPIVVDGEVLISVATTAPSEAMEAQETVADIRDAVEGMDVAVGGDAATRLDTQQTGTSDLIKVVPVTLLVVVLMLMVLLRSIAAPLLVLGANILSFAATMGLAALVFNHVLSWPGSDASVPLYSFIFLVALSIDYTIFLMTRAREESLEYGTREGIVRGVAVTGGVITSAGLVLAATFAALTVIPLLFMVQLALIVAAGILLDTFVVRTLLIPGLVHQIGNKVWWPWHEKMVEAEEKKQIEGDRKDTRV</sequence>
<comment type="subcellular location">
    <subcellularLocation>
        <location evidence="1">Cell membrane</location>
        <topology evidence="1">Multi-pass membrane protein</topology>
    </subcellularLocation>
</comment>
<evidence type="ECO:0000256" key="4">
    <source>
        <dbReference type="ARBA" id="ARBA00022692"/>
    </source>
</evidence>
<feature type="transmembrane region" description="Helical" evidence="7">
    <location>
        <begin position="396"/>
        <end position="414"/>
    </location>
</feature>
<gene>
    <name evidence="9" type="ORF">EJ997_01845</name>
</gene>
<feature type="transmembrane region" description="Helical" evidence="7">
    <location>
        <begin position="605"/>
        <end position="626"/>
    </location>
</feature>
<dbReference type="EMBL" id="CP034593">
    <property type="protein sequence ID" value="AZQ76266.1"/>
    <property type="molecule type" value="Genomic_DNA"/>
</dbReference>
<dbReference type="Gene3D" id="1.20.1640.10">
    <property type="entry name" value="Multidrug efflux transporter AcrB transmembrane domain"/>
    <property type="match status" value="2"/>
</dbReference>
<feature type="transmembrane region" description="Helical" evidence="7">
    <location>
        <begin position="296"/>
        <end position="317"/>
    </location>
</feature>
<evidence type="ECO:0000256" key="5">
    <source>
        <dbReference type="ARBA" id="ARBA00022989"/>
    </source>
</evidence>
<dbReference type="OrthoDB" id="2365435at2"/>
<dbReference type="AlphaFoldDB" id="A0A3Q9G0P6"/>
<feature type="transmembrane region" description="Helical" evidence="7">
    <location>
        <begin position="638"/>
        <end position="663"/>
    </location>
</feature>
<proteinExistence type="inferred from homology"/>
<evidence type="ECO:0000256" key="6">
    <source>
        <dbReference type="ARBA" id="ARBA00023136"/>
    </source>
</evidence>
<evidence type="ECO:0000256" key="7">
    <source>
        <dbReference type="SAM" id="Phobius"/>
    </source>
</evidence>